<evidence type="ECO:0000313" key="3">
    <source>
        <dbReference type="Proteomes" id="UP000030428"/>
    </source>
</evidence>
<dbReference type="Proteomes" id="UP000030428">
    <property type="component" value="Unassembled WGS sequence"/>
</dbReference>
<feature type="region of interest" description="Disordered" evidence="1">
    <location>
        <begin position="149"/>
        <end position="171"/>
    </location>
</feature>
<keyword evidence="3" id="KW-1185">Reference proteome</keyword>
<sequence>MRPCKIILSYNDGNPWDVLQRCFKISTLEKFDQVINQLEEEHKDKNGAIVVNVFISSEINIGLYLCTPETILNYYNPKRKLGDCRRMSLGNEKNEKGEVIKLREAYSQEELITIPKRYLISKEQALRAVRYFVQTGGQLSNEIDWENPVSRINDDDKKDPHYDKLDADVPF</sequence>
<dbReference type="EMBL" id="JSZA02000376">
    <property type="protein sequence ID" value="TGO01937.1"/>
    <property type="molecule type" value="Genomic_DNA"/>
</dbReference>
<accession>A0A4E0QKG2</accession>
<dbReference type="AlphaFoldDB" id="A0A4E0QKG2"/>
<organism evidence="2 3">
    <name type="scientific">Candidatus Thiomargarita nelsonii</name>
    <dbReference type="NCBI Taxonomy" id="1003181"/>
    <lineage>
        <taxon>Bacteria</taxon>
        <taxon>Pseudomonadati</taxon>
        <taxon>Pseudomonadota</taxon>
        <taxon>Gammaproteobacteria</taxon>
        <taxon>Thiotrichales</taxon>
        <taxon>Thiotrichaceae</taxon>
        <taxon>Thiomargarita</taxon>
    </lineage>
</organism>
<name>A0A4E0QKG2_9GAMM</name>
<comment type="caution">
    <text evidence="2">The sequence shown here is derived from an EMBL/GenBank/DDBJ whole genome shotgun (WGS) entry which is preliminary data.</text>
</comment>
<evidence type="ECO:0000313" key="2">
    <source>
        <dbReference type="EMBL" id="TGO01937.1"/>
    </source>
</evidence>
<gene>
    <name evidence="2" type="ORF">PN36_34105</name>
</gene>
<evidence type="ECO:0000256" key="1">
    <source>
        <dbReference type="SAM" id="MobiDB-lite"/>
    </source>
</evidence>
<protein>
    <submittedName>
        <fullName evidence="2">Uncharacterized protein</fullName>
    </submittedName>
</protein>
<feature type="compositionally biased region" description="Basic and acidic residues" evidence="1">
    <location>
        <begin position="152"/>
        <end position="171"/>
    </location>
</feature>
<proteinExistence type="predicted"/>
<reference evidence="2 3" key="1">
    <citation type="journal article" date="2016" name="Front. Microbiol.">
        <title>Single-Cell (Meta-)Genomics of a Dimorphic Candidatus Thiomargarita nelsonii Reveals Genomic Plasticity.</title>
        <authorList>
            <person name="Flood B.E."/>
            <person name="Fliss P."/>
            <person name="Jones D.S."/>
            <person name="Dick G.J."/>
            <person name="Jain S."/>
            <person name="Kaster A.K."/>
            <person name="Winkel M."/>
            <person name="Mussmann M."/>
            <person name="Bailey J."/>
        </authorList>
    </citation>
    <scope>NUCLEOTIDE SEQUENCE [LARGE SCALE GENOMIC DNA]</scope>
    <source>
        <strain evidence="2">Hydrate Ridge</strain>
    </source>
</reference>